<dbReference type="Proteomes" id="UP000031449">
    <property type="component" value="Chromosome"/>
</dbReference>
<dbReference type="BioCyc" id="JESP1508404:G14D9-12203-MONOMER"/>
<dbReference type="OrthoDB" id="2967173at2"/>
<evidence type="ECO:0000313" key="3">
    <source>
        <dbReference type="Proteomes" id="UP000031449"/>
    </source>
</evidence>
<keyword evidence="1" id="KW-0732">Signal</keyword>
<feature type="chain" id="PRO_5039078408" description="Lipoprotein" evidence="1">
    <location>
        <begin position="20"/>
        <end position="165"/>
    </location>
</feature>
<feature type="signal peptide" evidence="1">
    <location>
        <begin position="1"/>
        <end position="19"/>
    </location>
</feature>
<evidence type="ECO:0000313" key="2">
    <source>
        <dbReference type="EMBL" id="AJD92239.1"/>
    </source>
</evidence>
<sequence>MKKLILMTTTLLSALSLSACLKVGDPIITSSWTTLNYISEKEYDEVLNIVTGTPAINDFRKITYDFELEHSDDIVKREIQFPHPESWKDTLDSIDDQKRYLLEYGDEQNENYKNVVTYHREIIFYSKGLDNREVEEALNAIYIDVYVDSGVGTPTDKVYEVFGTE</sequence>
<dbReference type="AlphaFoldDB" id="A0A0B5AW35"/>
<evidence type="ECO:0008006" key="4">
    <source>
        <dbReference type="Google" id="ProtNLM"/>
    </source>
</evidence>
<evidence type="ECO:0000256" key="1">
    <source>
        <dbReference type="SAM" id="SignalP"/>
    </source>
</evidence>
<protein>
    <recommendedName>
        <fullName evidence="4">Lipoprotein</fullName>
    </recommendedName>
</protein>
<dbReference type="PROSITE" id="PS51257">
    <property type="entry name" value="PROKAR_LIPOPROTEIN"/>
    <property type="match status" value="1"/>
</dbReference>
<dbReference type="KEGG" id="jeo:JMA_29220"/>
<reference evidence="2 3" key="1">
    <citation type="submission" date="2014-08" db="EMBL/GenBank/DDBJ databases">
        <title>Complete genome of a marine bacteria Jeotgalibacillus malaysiensis.</title>
        <authorList>
            <person name="Yaakop A.S."/>
            <person name="Chan K.-G."/>
            <person name="Goh K.M."/>
        </authorList>
    </citation>
    <scope>NUCLEOTIDE SEQUENCE [LARGE SCALE GENOMIC DNA]</scope>
    <source>
        <strain evidence="2 3">D5</strain>
    </source>
</reference>
<organism evidence="2 3">
    <name type="scientific">Jeotgalibacillus malaysiensis</name>
    <dbReference type="NCBI Taxonomy" id="1508404"/>
    <lineage>
        <taxon>Bacteria</taxon>
        <taxon>Bacillati</taxon>
        <taxon>Bacillota</taxon>
        <taxon>Bacilli</taxon>
        <taxon>Bacillales</taxon>
        <taxon>Caryophanaceae</taxon>
        <taxon>Jeotgalibacillus</taxon>
    </lineage>
</organism>
<name>A0A0B5AW35_9BACL</name>
<keyword evidence="3" id="KW-1185">Reference proteome</keyword>
<accession>A0A0B5AW35</accession>
<dbReference type="HOGENOM" id="CLU_1608647_0_0_9"/>
<gene>
    <name evidence="2" type="ORF">JMA_29220</name>
</gene>
<dbReference type="EMBL" id="CP009416">
    <property type="protein sequence ID" value="AJD92239.1"/>
    <property type="molecule type" value="Genomic_DNA"/>
</dbReference>
<proteinExistence type="predicted"/>